<accession>A0A6G1C5V9</accession>
<evidence type="ECO:0000256" key="1">
    <source>
        <dbReference type="SAM" id="MobiDB-lite"/>
    </source>
</evidence>
<organism evidence="2 3">
    <name type="scientific">Oryza meyeriana var. granulata</name>
    <dbReference type="NCBI Taxonomy" id="110450"/>
    <lineage>
        <taxon>Eukaryota</taxon>
        <taxon>Viridiplantae</taxon>
        <taxon>Streptophyta</taxon>
        <taxon>Embryophyta</taxon>
        <taxon>Tracheophyta</taxon>
        <taxon>Spermatophyta</taxon>
        <taxon>Magnoliopsida</taxon>
        <taxon>Liliopsida</taxon>
        <taxon>Poales</taxon>
        <taxon>Poaceae</taxon>
        <taxon>BOP clade</taxon>
        <taxon>Oryzoideae</taxon>
        <taxon>Oryzeae</taxon>
        <taxon>Oryzinae</taxon>
        <taxon>Oryza</taxon>
        <taxon>Oryza meyeriana</taxon>
    </lineage>
</organism>
<dbReference type="Proteomes" id="UP000479710">
    <property type="component" value="Unassembled WGS sequence"/>
</dbReference>
<reference evidence="2 3" key="1">
    <citation type="submission" date="2019-11" db="EMBL/GenBank/DDBJ databases">
        <title>Whole genome sequence of Oryza granulata.</title>
        <authorList>
            <person name="Li W."/>
        </authorList>
    </citation>
    <scope>NUCLEOTIDE SEQUENCE [LARGE SCALE GENOMIC DNA]</scope>
    <source>
        <strain evidence="3">cv. Menghai</strain>
        <tissue evidence="2">Leaf</tissue>
    </source>
</reference>
<evidence type="ECO:0000313" key="2">
    <source>
        <dbReference type="EMBL" id="KAF0895560.1"/>
    </source>
</evidence>
<keyword evidence="3" id="KW-1185">Reference proteome</keyword>
<dbReference type="AlphaFoldDB" id="A0A6G1C5V9"/>
<comment type="caution">
    <text evidence="2">The sequence shown here is derived from an EMBL/GenBank/DDBJ whole genome shotgun (WGS) entry which is preliminary data.</text>
</comment>
<evidence type="ECO:0000313" key="3">
    <source>
        <dbReference type="Proteomes" id="UP000479710"/>
    </source>
</evidence>
<gene>
    <name evidence="2" type="ORF">E2562_013875</name>
</gene>
<name>A0A6G1C5V9_9ORYZ</name>
<dbReference type="EMBL" id="SPHZ02000010">
    <property type="protein sequence ID" value="KAF0895560.1"/>
    <property type="molecule type" value="Genomic_DNA"/>
</dbReference>
<proteinExistence type="predicted"/>
<feature type="region of interest" description="Disordered" evidence="1">
    <location>
        <begin position="21"/>
        <end position="47"/>
    </location>
</feature>
<sequence>MNAHEISVQVRTWNVQTWNQRPASGAVATPHYEQKQTRKRRKREQSVERASIVLGGIVHPPAQPSSTRRRALPIRSAPLLFKLREGAGRASAAAVLLLHA</sequence>
<protein>
    <submittedName>
        <fullName evidence="2">Uncharacterized protein</fullName>
    </submittedName>
</protein>